<dbReference type="InterPro" id="IPR004797">
    <property type="entry name" value="Competence_ComEC/Rec2"/>
</dbReference>
<dbReference type="CDD" id="cd07731">
    <property type="entry name" value="ComA-like_MBL-fold"/>
    <property type="match status" value="1"/>
</dbReference>
<dbReference type="InterPro" id="IPR035681">
    <property type="entry name" value="ComA-like_MBL"/>
</dbReference>
<protein>
    <submittedName>
        <fullName evidence="10">Uncharacterized protein</fullName>
    </submittedName>
</protein>
<comment type="subcellular location">
    <subcellularLocation>
        <location evidence="1">Cell membrane</location>
        <topology evidence="1">Multi-pass membrane protein</topology>
    </subcellularLocation>
</comment>
<dbReference type="NCBIfam" id="TIGR00360">
    <property type="entry name" value="ComEC_N-term"/>
    <property type="match status" value="1"/>
</dbReference>
<feature type="transmembrane region" description="Helical" evidence="6">
    <location>
        <begin position="263"/>
        <end position="285"/>
    </location>
</feature>
<evidence type="ECO:0000259" key="7">
    <source>
        <dbReference type="Pfam" id="PF00753"/>
    </source>
</evidence>
<evidence type="ECO:0000256" key="1">
    <source>
        <dbReference type="ARBA" id="ARBA00004651"/>
    </source>
</evidence>
<dbReference type="PATRIC" id="fig|1365250.3.peg.3892"/>
<reference evidence="10 11" key="1">
    <citation type="submission" date="2013-07" db="EMBL/GenBank/DDBJ databases">
        <title>Comparative Genomic and Metabolomic Analysis of Twelve Strains of Pseudoalteromonas luteoviolacea.</title>
        <authorList>
            <person name="Vynne N.G."/>
            <person name="Mansson M."/>
            <person name="Gram L."/>
        </authorList>
    </citation>
    <scope>NUCLEOTIDE SEQUENCE [LARGE SCALE GENOMIC DNA]</scope>
    <source>
        <strain evidence="10 11">DSM 6061</strain>
    </source>
</reference>
<dbReference type="Pfam" id="PF00753">
    <property type="entry name" value="Lactamase_B"/>
    <property type="match status" value="1"/>
</dbReference>
<feature type="domain" description="DUF4131" evidence="9">
    <location>
        <begin position="15"/>
        <end position="137"/>
    </location>
</feature>
<evidence type="ECO:0000256" key="5">
    <source>
        <dbReference type="ARBA" id="ARBA00023136"/>
    </source>
</evidence>
<name>A0A166VPZ5_9GAMM</name>
<proteinExistence type="predicted"/>
<dbReference type="SUPFAM" id="SSF56281">
    <property type="entry name" value="Metallo-hydrolase/oxidoreductase"/>
    <property type="match status" value="1"/>
</dbReference>
<feature type="transmembrane region" description="Helical" evidence="6">
    <location>
        <begin position="194"/>
        <end position="224"/>
    </location>
</feature>
<keyword evidence="11" id="KW-1185">Reference proteome</keyword>
<dbReference type="PANTHER" id="PTHR30619">
    <property type="entry name" value="DNA INTERNALIZATION/COMPETENCE PROTEIN COMEC/REC2"/>
    <property type="match status" value="1"/>
</dbReference>
<feature type="domain" description="Metallo-beta-lactamase" evidence="7">
    <location>
        <begin position="475"/>
        <end position="652"/>
    </location>
</feature>
<feature type="domain" description="ComEC/Rec2-related protein" evidence="8">
    <location>
        <begin position="173"/>
        <end position="442"/>
    </location>
</feature>
<evidence type="ECO:0000313" key="10">
    <source>
        <dbReference type="EMBL" id="KZN33265.1"/>
    </source>
</evidence>
<keyword evidence="3 6" id="KW-0812">Transmembrane</keyword>
<feature type="transmembrane region" description="Helical" evidence="6">
    <location>
        <begin position="369"/>
        <end position="397"/>
    </location>
</feature>
<evidence type="ECO:0000256" key="6">
    <source>
        <dbReference type="SAM" id="Phobius"/>
    </source>
</evidence>
<dbReference type="AlphaFoldDB" id="A0A166VPZ5"/>
<feature type="transmembrane region" description="Helical" evidence="6">
    <location>
        <begin position="297"/>
        <end position="317"/>
    </location>
</feature>
<dbReference type="InterPro" id="IPR004477">
    <property type="entry name" value="ComEC_N"/>
</dbReference>
<keyword evidence="2" id="KW-1003">Cell membrane</keyword>
<dbReference type="EMBL" id="AUYB01000125">
    <property type="protein sequence ID" value="KZN33265.1"/>
    <property type="molecule type" value="Genomic_DNA"/>
</dbReference>
<dbReference type="NCBIfam" id="TIGR00361">
    <property type="entry name" value="ComEC_Rec2"/>
    <property type="match status" value="1"/>
</dbReference>
<dbReference type="Pfam" id="PF13567">
    <property type="entry name" value="DUF4131"/>
    <property type="match status" value="1"/>
</dbReference>
<evidence type="ECO:0000256" key="3">
    <source>
        <dbReference type="ARBA" id="ARBA00022692"/>
    </source>
</evidence>
<feature type="transmembrane region" description="Helical" evidence="6">
    <location>
        <begin position="231"/>
        <end position="251"/>
    </location>
</feature>
<dbReference type="InterPro" id="IPR001279">
    <property type="entry name" value="Metallo-B-lactamas"/>
</dbReference>
<evidence type="ECO:0000313" key="11">
    <source>
        <dbReference type="Proteomes" id="UP000076643"/>
    </source>
</evidence>
<dbReference type="PANTHER" id="PTHR30619:SF7">
    <property type="entry name" value="BETA-LACTAMASE DOMAIN PROTEIN"/>
    <property type="match status" value="1"/>
</dbReference>
<keyword evidence="5 6" id="KW-0472">Membrane</keyword>
<sequence length="712" mass="80581">MLVFVSSYFKLFSNVLAGFILGIFVTVFHYFTFYHVSWKNEVVDKPVKIHGHVSKIINRSSYTYIKLDVVKLDKFHVSPVKTIYANLSVTKSPQALKEGDEVSGFGKIRLFRSRKNFDVFDTELYAFRNHIHFKGRMEIDEIISRKAQFKKAYQRYMASVFNEFELGWLYYVLLSGDRTKITKEQKSEFRNLGLSHVMAISGLHIGILFSLSFIVFKCSAFLIYSRLSQAINVNLGCMCGALIIAGVYVILSGMQVSAQRAWLMAALGVVCYGFGLRIGLTRIVLYALTLVVVFEPFSLLNIGLYFSFSAVVAILWVLSKRQNFNLTSNNLAYKAKLLIKIQFVVFLFLLPWSVFAFQGVSISGLIVNLIVIPLLGLIIFPAIILQSLVSLFINIPLISPLDWVLNESYLLLKDLKFNWLGIGQLGVPDLGLMLLSIALLLVKPTLRYASIPVILLITRWYYWQPPNWQVDVFDVGHGTAVLVSKEGKGLLYDLGANYFGSYSIFENVILPFIKANNITLVHTVISHDDGDHAGGLNDLIENGFGSSLHTFHGLTYQQPCLKQTLNFEGLFVEVLWPQELQNNDNNNSCVIVISDGHNRLLLPGDIESRSELKLVNENSTALQSTILLAPHHGSNTSSRVEFIEAVDAELVIFSRGYHSPWKLPHRDVIARYDNAGYQMLDTALNGHIQIRIFSSRYQVFMAREAKNLWFLR</sequence>
<feature type="transmembrane region" description="Helical" evidence="6">
    <location>
        <begin position="12"/>
        <end position="31"/>
    </location>
</feature>
<dbReference type="InterPro" id="IPR036866">
    <property type="entry name" value="RibonucZ/Hydroxyglut_hydro"/>
</dbReference>
<dbReference type="InterPro" id="IPR052159">
    <property type="entry name" value="Competence_DNA_uptake"/>
</dbReference>
<gene>
    <name evidence="10" type="ORF">N475_04000</name>
</gene>
<evidence type="ECO:0000256" key="4">
    <source>
        <dbReference type="ARBA" id="ARBA00022989"/>
    </source>
</evidence>
<dbReference type="InterPro" id="IPR025405">
    <property type="entry name" value="DUF4131"/>
</dbReference>
<dbReference type="GO" id="GO:0030420">
    <property type="term" value="P:establishment of competence for transformation"/>
    <property type="evidence" value="ECO:0007669"/>
    <property type="project" value="InterPro"/>
</dbReference>
<comment type="caution">
    <text evidence="10">The sequence shown here is derived from an EMBL/GenBank/DDBJ whole genome shotgun (WGS) entry which is preliminary data.</text>
</comment>
<dbReference type="Gene3D" id="3.60.15.10">
    <property type="entry name" value="Ribonuclease Z/Hydroxyacylglutathione hydrolase-like"/>
    <property type="match status" value="1"/>
</dbReference>
<evidence type="ECO:0000256" key="2">
    <source>
        <dbReference type="ARBA" id="ARBA00022475"/>
    </source>
</evidence>
<evidence type="ECO:0000259" key="9">
    <source>
        <dbReference type="Pfam" id="PF13567"/>
    </source>
</evidence>
<feature type="transmembrane region" description="Helical" evidence="6">
    <location>
        <begin position="417"/>
        <end position="442"/>
    </location>
</feature>
<evidence type="ECO:0000259" key="8">
    <source>
        <dbReference type="Pfam" id="PF03772"/>
    </source>
</evidence>
<dbReference type="Proteomes" id="UP000076643">
    <property type="component" value="Unassembled WGS sequence"/>
</dbReference>
<keyword evidence="4 6" id="KW-1133">Transmembrane helix</keyword>
<dbReference type="GO" id="GO:0005886">
    <property type="term" value="C:plasma membrane"/>
    <property type="evidence" value="ECO:0007669"/>
    <property type="project" value="UniProtKB-SubCell"/>
</dbReference>
<feature type="transmembrane region" description="Helical" evidence="6">
    <location>
        <begin position="337"/>
        <end position="357"/>
    </location>
</feature>
<organism evidence="10 11">
    <name type="scientific">Pseudoalteromonas luteoviolacea DSM 6061</name>
    <dbReference type="NCBI Taxonomy" id="1365250"/>
    <lineage>
        <taxon>Bacteria</taxon>
        <taxon>Pseudomonadati</taxon>
        <taxon>Pseudomonadota</taxon>
        <taxon>Gammaproteobacteria</taxon>
        <taxon>Alteromonadales</taxon>
        <taxon>Pseudoalteromonadaceae</taxon>
        <taxon>Pseudoalteromonas</taxon>
    </lineage>
</organism>
<accession>A0A166VPZ5</accession>
<dbReference type="Pfam" id="PF03772">
    <property type="entry name" value="Competence"/>
    <property type="match status" value="1"/>
</dbReference>